<protein>
    <submittedName>
        <fullName evidence="1">Uncharacterized protein</fullName>
    </submittedName>
</protein>
<keyword evidence="2" id="KW-1185">Reference proteome</keyword>
<dbReference type="EMBL" id="BMUU01000012">
    <property type="protein sequence ID" value="GGY57156.1"/>
    <property type="molecule type" value="Genomic_DNA"/>
</dbReference>
<accession>A0ABQ3AML5</accession>
<reference evidence="2" key="1">
    <citation type="journal article" date="2019" name="Int. J. Syst. Evol. Microbiol.">
        <title>The Global Catalogue of Microorganisms (GCM) 10K type strain sequencing project: providing services to taxonomists for standard genome sequencing and annotation.</title>
        <authorList>
            <consortium name="The Broad Institute Genomics Platform"/>
            <consortium name="The Broad Institute Genome Sequencing Center for Infectious Disease"/>
            <person name="Wu L."/>
            <person name="Ma J."/>
        </authorList>
    </citation>
    <scope>NUCLEOTIDE SEQUENCE [LARGE SCALE GENOMIC DNA]</scope>
    <source>
        <strain evidence="2">JCM 4594</strain>
    </source>
</reference>
<proteinExistence type="predicted"/>
<evidence type="ECO:0000313" key="1">
    <source>
        <dbReference type="EMBL" id="GGY57156.1"/>
    </source>
</evidence>
<dbReference type="Proteomes" id="UP000600946">
    <property type="component" value="Unassembled WGS sequence"/>
</dbReference>
<gene>
    <name evidence="1" type="ORF">GCM10010326_59690</name>
</gene>
<dbReference type="GeneID" id="96293873"/>
<organism evidence="1 2">
    <name type="scientific">Streptomyces xanthochromogenes</name>
    <dbReference type="NCBI Taxonomy" id="67384"/>
    <lineage>
        <taxon>Bacteria</taxon>
        <taxon>Bacillati</taxon>
        <taxon>Actinomycetota</taxon>
        <taxon>Actinomycetes</taxon>
        <taxon>Kitasatosporales</taxon>
        <taxon>Streptomycetaceae</taxon>
        <taxon>Streptomyces</taxon>
    </lineage>
</organism>
<evidence type="ECO:0000313" key="2">
    <source>
        <dbReference type="Proteomes" id="UP000600946"/>
    </source>
</evidence>
<sequence>MKVRITITLDVDAEAWAFDYGLDRRDVRDDVKDYVAHLIVGSHHFEEKTFTNVGWR</sequence>
<comment type="caution">
    <text evidence="1">The sequence shown here is derived from an EMBL/GenBank/DDBJ whole genome shotgun (WGS) entry which is preliminary data.</text>
</comment>
<dbReference type="RefSeq" id="WP_190028708.1">
    <property type="nucleotide sequence ID" value="NZ_BMUU01000012.1"/>
</dbReference>
<name>A0ABQ3AML5_9ACTN</name>